<comment type="caution">
    <text evidence="1">The sequence shown here is derived from an EMBL/GenBank/DDBJ whole genome shotgun (WGS) entry which is preliminary data.</text>
</comment>
<organism evidence="1 2">
    <name type="scientific">Cyclocybe aegerita</name>
    <name type="common">Black poplar mushroom</name>
    <name type="synonym">Agrocybe aegerita</name>
    <dbReference type="NCBI Taxonomy" id="1973307"/>
    <lineage>
        <taxon>Eukaryota</taxon>
        <taxon>Fungi</taxon>
        <taxon>Dikarya</taxon>
        <taxon>Basidiomycota</taxon>
        <taxon>Agaricomycotina</taxon>
        <taxon>Agaricomycetes</taxon>
        <taxon>Agaricomycetidae</taxon>
        <taxon>Agaricales</taxon>
        <taxon>Agaricineae</taxon>
        <taxon>Bolbitiaceae</taxon>
        <taxon>Cyclocybe</taxon>
    </lineage>
</organism>
<keyword evidence="2" id="KW-1185">Reference proteome</keyword>
<proteinExistence type="predicted"/>
<dbReference type="OrthoDB" id="2861760at2759"/>
<dbReference type="Proteomes" id="UP000467700">
    <property type="component" value="Unassembled WGS sequence"/>
</dbReference>
<evidence type="ECO:0000313" key="2">
    <source>
        <dbReference type="Proteomes" id="UP000467700"/>
    </source>
</evidence>
<sequence length="547" mass="62422">MSHFVCKTCGKEGAFGGKYSAIGCATWRKFTSPCPPCVKLDILDRQISETKAFLNHLEAHRGILKTGINEAHDPFTKLLPTEVTSQIFQLCVNEEDLDSGLESWPLHRVPFTLSAVSKRWQAVAKLNTSLWTVIHLRLDPGQTPGLSKETLDDWLSRSSPHPLTIQLHIQYCHSRDFSWRAFCRSIISTLNSYSTRWGGISLKIPENLLPFFQADIPGTPLLRSLSIERTFPGDFGDQDDTTFTFDLKTTLPAPNSVSLSGYQLRVAHIDWSNVTRADISGLTAHEALKMLHLAPEMRECTLRNIDEEGSIHQLHGQNIVHTNLTTLDVHIIIDQISLFFGHLTAPSLKNLSYECPGESLEPVMAFLRRSSCPLITFTLFHEECMLIHDHEHLELLRTVPTLRTLKIYDFDIFDKFFELLEQPNSYDEENDDECLFLPSLTSLFLDCQYGAFKFSWPAIYRMIAARVSPEWKKKGRGVLARVEVHLCFNEGGNGCYIDEESLEGFQRLIDDGVEIVLRNQMPEEDVIAYSKRYHADMKAERMEIRDW</sequence>
<evidence type="ECO:0008006" key="3">
    <source>
        <dbReference type="Google" id="ProtNLM"/>
    </source>
</evidence>
<evidence type="ECO:0000313" key="1">
    <source>
        <dbReference type="EMBL" id="CAA7260639.1"/>
    </source>
</evidence>
<dbReference type="AlphaFoldDB" id="A0A8S0XF89"/>
<accession>A0A8S0XF89</accession>
<protein>
    <recommendedName>
        <fullName evidence="3">F-box domain-containing protein</fullName>
    </recommendedName>
</protein>
<gene>
    <name evidence="1" type="ORF">AAE3_LOCUS2842</name>
</gene>
<name>A0A8S0XF89_CYCAE</name>
<dbReference type="EMBL" id="CACVBS010000030">
    <property type="protein sequence ID" value="CAA7260639.1"/>
    <property type="molecule type" value="Genomic_DNA"/>
</dbReference>
<reference evidence="1 2" key="1">
    <citation type="submission" date="2020-01" db="EMBL/GenBank/DDBJ databases">
        <authorList>
            <person name="Gupta K D."/>
        </authorList>
    </citation>
    <scope>NUCLEOTIDE SEQUENCE [LARGE SCALE GENOMIC DNA]</scope>
</reference>